<gene>
    <name evidence="1" type="ORF">CRG98_010633</name>
</gene>
<dbReference type="EMBL" id="PGOL01000531">
    <property type="protein sequence ID" value="PKI68953.1"/>
    <property type="molecule type" value="Genomic_DNA"/>
</dbReference>
<dbReference type="Proteomes" id="UP000233551">
    <property type="component" value="Unassembled WGS sequence"/>
</dbReference>
<dbReference type="AlphaFoldDB" id="A0A2I0KL61"/>
<proteinExistence type="predicted"/>
<organism evidence="1 2">
    <name type="scientific">Punica granatum</name>
    <name type="common">Pomegranate</name>
    <dbReference type="NCBI Taxonomy" id="22663"/>
    <lineage>
        <taxon>Eukaryota</taxon>
        <taxon>Viridiplantae</taxon>
        <taxon>Streptophyta</taxon>
        <taxon>Embryophyta</taxon>
        <taxon>Tracheophyta</taxon>
        <taxon>Spermatophyta</taxon>
        <taxon>Magnoliopsida</taxon>
        <taxon>eudicotyledons</taxon>
        <taxon>Gunneridae</taxon>
        <taxon>Pentapetalae</taxon>
        <taxon>rosids</taxon>
        <taxon>malvids</taxon>
        <taxon>Myrtales</taxon>
        <taxon>Lythraceae</taxon>
        <taxon>Punica</taxon>
    </lineage>
</organism>
<evidence type="ECO:0000313" key="1">
    <source>
        <dbReference type="EMBL" id="PKI68953.1"/>
    </source>
</evidence>
<accession>A0A2I0KL61</accession>
<protein>
    <submittedName>
        <fullName evidence="1">Uncharacterized protein</fullName>
    </submittedName>
</protein>
<sequence length="262" mass="29021">MNHRCTREYDFNEPNIDMLYVSECSGSPRTRKPVLLSLDDRSEVVNFCHLFAPLRVVLLVSACFVLWAERLTHRPQLEIDNRRHPRNPQTGLSQCFSSVLMCSETAVISVCRKRVPKVCREAFVTIEMSLGRLIGRPGSPVKKASTNVRGAQATIPASVVLSYVFAPIGLLVNSDPSLCWVFLCLVRRVVVGVTVGVLCWSCPPLEADDSSLDMTEALFAMPAVYAVTEETSPRVHICPAQEDEKLINYTSISCYSAVVAVV</sequence>
<comment type="caution">
    <text evidence="1">The sequence shown here is derived from an EMBL/GenBank/DDBJ whole genome shotgun (WGS) entry which is preliminary data.</text>
</comment>
<evidence type="ECO:0000313" key="2">
    <source>
        <dbReference type="Proteomes" id="UP000233551"/>
    </source>
</evidence>
<name>A0A2I0KL61_PUNGR</name>
<reference evidence="1 2" key="1">
    <citation type="submission" date="2017-11" db="EMBL/GenBank/DDBJ databases">
        <title>De-novo sequencing of pomegranate (Punica granatum L.) genome.</title>
        <authorList>
            <person name="Akparov Z."/>
            <person name="Amiraslanov A."/>
            <person name="Hajiyeva S."/>
            <person name="Abbasov M."/>
            <person name="Kaur K."/>
            <person name="Hamwieh A."/>
            <person name="Solovyev V."/>
            <person name="Salamov A."/>
            <person name="Braich B."/>
            <person name="Kosarev P."/>
            <person name="Mahmoud A."/>
            <person name="Hajiyev E."/>
            <person name="Babayeva S."/>
            <person name="Izzatullayeva V."/>
            <person name="Mammadov A."/>
            <person name="Mammadov A."/>
            <person name="Sharifova S."/>
            <person name="Ojaghi J."/>
            <person name="Eynullazada K."/>
            <person name="Bayramov B."/>
            <person name="Abdulazimova A."/>
            <person name="Shahmuradov I."/>
        </authorList>
    </citation>
    <scope>NUCLEOTIDE SEQUENCE [LARGE SCALE GENOMIC DNA]</scope>
    <source>
        <strain evidence="2">cv. AG2017</strain>
        <tissue evidence="1">Leaf</tissue>
    </source>
</reference>
<keyword evidence="2" id="KW-1185">Reference proteome</keyword>